<dbReference type="RefSeq" id="XP_013421921.1">
    <property type="nucleotide sequence ID" value="XM_013566467.2"/>
</dbReference>
<proteinExistence type="predicted"/>
<name>A0A1S3KI75_LINAN</name>
<keyword evidence="2" id="KW-1185">Reference proteome</keyword>
<evidence type="ECO:0000256" key="1">
    <source>
        <dbReference type="SAM" id="MobiDB-lite"/>
    </source>
</evidence>
<organism evidence="2 3">
    <name type="scientific">Lingula anatina</name>
    <name type="common">Brachiopod</name>
    <name type="synonym">Lingula unguis</name>
    <dbReference type="NCBI Taxonomy" id="7574"/>
    <lineage>
        <taxon>Eukaryota</taxon>
        <taxon>Metazoa</taxon>
        <taxon>Spiralia</taxon>
        <taxon>Lophotrochozoa</taxon>
        <taxon>Brachiopoda</taxon>
        <taxon>Linguliformea</taxon>
        <taxon>Lingulata</taxon>
        <taxon>Lingulida</taxon>
        <taxon>Linguloidea</taxon>
        <taxon>Lingulidae</taxon>
        <taxon>Lingula</taxon>
    </lineage>
</organism>
<protein>
    <submittedName>
        <fullName evidence="3">Uncharacterized protein LOC106181923</fullName>
    </submittedName>
</protein>
<accession>A0A1S3KI75</accession>
<feature type="compositionally biased region" description="Basic and acidic residues" evidence="1">
    <location>
        <begin position="54"/>
        <end position="70"/>
    </location>
</feature>
<feature type="region of interest" description="Disordered" evidence="1">
    <location>
        <begin position="38"/>
        <end position="77"/>
    </location>
</feature>
<reference evidence="3" key="1">
    <citation type="submission" date="2025-08" db="UniProtKB">
        <authorList>
            <consortium name="RefSeq"/>
        </authorList>
    </citation>
    <scope>IDENTIFICATION</scope>
    <source>
        <tissue evidence="3">Gonads</tissue>
    </source>
</reference>
<evidence type="ECO:0000313" key="3">
    <source>
        <dbReference type="RefSeq" id="XP_013421921.1"/>
    </source>
</evidence>
<evidence type="ECO:0000313" key="2">
    <source>
        <dbReference type="Proteomes" id="UP000085678"/>
    </source>
</evidence>
<sequence length="143" mass="16172">MTKSVSSTFVRKITLLHERKRLKPGTIPSIFPFNNSQSIRSDEVEDESQADEAVADKHEDCAGESQKERTASQCDITTPSDTRESIMLYQKNAKAVQYQTGFSHIEHFMLFFNGLGPAAHHLNFKSLSPGPMFFDHYETETSL</sequence>
<dbReference type="KEGG" id="lak:106181923"/>
<gene>
    <name evidence="3" type="primary">LOC106181923</name>
</gene>
<dbReference type="InParanoid" id="A0A1S3KI75"/>
<dbReference type="GeneID" id="106181923"/>
<dbReference type="Proteomes" id="UP000085678">
    <property type="component" value="Unplaced"/>
</dbReference>
<dbReference type="AlphaFoldDB" id="A0A1S3KI75"/>